<reference evidence="1" key="1">
    <citation type="journal article" date="2024" name="J. Gen. Virol.">
        <title>Novel phages of Pseudomonas syringae unveil numerous potential auxiliary metabolic genes.</title>
        <authorList>
            <person name="Feltin C."/>
            <person name="Garneau J.R."/>
            <person name="Morris C.E."/>
            <person name="Berard A."/>
            <person name="Torres-Barcelo C."/>
        </authorList>
    </citation>
    <scope>NUCLEOTIDE SEQUENCE</scope>
</reference>
<evidence type="ECO:0000313" key="1">
    <source>
        <dbReference type="EMBL" id="XAI69472.1"/>
    </source>
</evidence>
<gene>
    <name evidence="1" type="ORF">Pyxpy01_00174</name>
</gene>
<sequence length="64" mass="7847">MWIAQHPCGTWCAYKEKPQEKMGGWDGEVYAVLNIQQHIISWRQTLRHMSFKDYQDHYRHREVK</sequence>
<accession>A0AAU6VYG1</accession>
<dbReference type="EMBL" id="PP179310">
    <property type="protein sequence ID" value="XAI69472.1"/>
    <property type="molecule type" value="Genomic_DNA"/>
</dbReference>
<name>A0AAU6VYG1_9VIRU</name>
<proteinExistence type="predicted"/>
<organism evidence="1">
    <name type="scientific">Pseudomonas phage Pyxpy01</name>
    <dbReference type="NCBI Taxonomy" id="3138546"/>
    <lineage>
        <taxon>Viruses</taxon>
    </lineage>
</organism>
<protein>
    <submittedName>
        <fullName evidence="1">Uncharacterized protein</fullName>
    </submittedName>
</protein>